<organism evidence="1 2">
    <name type="scientific">Eretmocerus hayati</name>
    <dbReference type="NCBI Taxonomy" id="131215"/>
    <lineage>
        <taxon>Eukaryota</taxon>
        <taxon>Metazoa</taxon>
        <taxon>Ecdysozoa</taxon>
        <taxon>Arthropoda</taxon>
        <taxon>Hexapoda</taxon>
        <taxon>Insecta</taxon>
        <taxon>Pterygota</taxon>
        <taxon>Neoptera</taxon>
        <taxon>Endopterygota</taxon>
        <taxon>Hymenoptera</taxon>
        <taxon>Apocrita</taxon>
        <taxon>Proctotrupomorpha</taxon>
        <taxon>Chalcidoidea</taxon>
        <taxon>Aphelinidae</taxon>
        <taxon>Aphelininae</taxon>
        <taxon>Eretmocerus</taxon>
    </lineage>
</organism>
<proteinExistence type="predicted"/>
<reference evidence="1" key="1">
    <citation type="submission" date="2023-04" db="EMBL/GenBank/DDBJ databases">
        <title>A chromosome-level genome assembly of the parasitoid wasp Eretmocerus hayati.</title>
        <authorList>
            <person name="Zhong Y."/>
            <person name="Liu S."/>
            <person name="Liu Y."/>
        </authorList>
    </citation>
    <scope>NUCLEOTIDE SEQUENCE</scope>
    <source>
        <strain evidence="1">ZJU_SS_LIU_2023</strain>
    </source>
</reference>
<sequence>MEQDDNNEECSGDDWDEHEALTEHFGAGNKVIKITQENGYWILQIEGKNDPEECQNLPTLRSTAMILRPRMKSGGIRNLRTATSPAKSEDSRDVLELSDLAEMNWVDSILQATEEIRASESKPITVDPEQPSQN</sequence>
<dbReference type="EMBL" id="CM056741">
    <property type="protein sequence ID" value="KAJ8681961.1"/>
    <property type="molecule type" value="Genomic_DNA"/>
</dbReference>
<dbReference type="Proteomes" id="UP001239111">
    <property type="component" value="Chromosome 1"/>
</dbReference>
<evidence type="ECO:0000313" key="2">
    <source>
        <dbReference type="Proteomes" id="UP001239111"/>
    </source>
</evidence>
<keyword evidence="2" id="KW-1185">Reference proteome</keyword>
<gene>
    <name evidence="1" type="ORF">QAD02_017753</name>
</gene>
<evidence type="ECO:0000313" key="1">
    <source>
        <dbReference type="EMBL" id="KAJ8681961.1"/>
    </source>
</evidence>
<accession>A0ACC2PG21</accession>
<name>A0ACC2PG21_9HYME</name>
<protein>
    <submittedName>
        <fullName evidence="1">Uncharacterized protein</fullName>
    </submittedName>
</protein>
<comment type="caution">
    <text evidence="1">The sequence shown here is derived from an EMBL/GenBank/DDBJ whole genome shotgun (WGS) entry which is preliminary data.</text>
</comment>